<sequence length="118" mass="13448">MLRLSVSSFCPDSEKAPTSRSPARQLTYLLALLLKQHYSSPKCGDGSSTLDSFSNQVTHLTSRVEDLVKWRKFFLGSTNGFRLEGFFFGNGRWAQVSQKIFLILRRIQLDSNSYFIGF</sequence>
<gene>
    <name evidence="2" type="ORF">CEXT_735881</name>
</gene>
<comment type="caution">
    <text evidence="2">The sequence shown here is derived from an EMBL/GenBank/DDBJ whole genome shotgun (WGS) entry which is preliminary data.</text>
</comment>
<evidence type="ECO:0000313" key="3">
    <source>
        <dbReference type="Proteomes" id="UP001054945"/>
    </source>
</evidence>
<dbReference type="EMBL" id="BPLR01018566">
    <property type="protein sequence ID" value="GIZ00604.1"/>
    <property type="molecule type" value="Genomic_DNA"/>
</dbReference>
<feature type="compositionally biased region" description="Polar residues" evidence="1">
    <location>
        <begin position="1"/>
        <end position="11"/>
    </location>
</feature>
<keyword evidence="3" id="KW-1185">Reference proteome</keyword>
<proteinExistence type="predicted"/>
<organism evidence="2 3">
    <name type="scientific">Caerostris extrusa</name>
    <name type="common">Bark spider</name>
    <name type="synonym">Caerostris bankana</name>
    <dbReference type="NCBI Taxonomy" id="172846"/>
    <lineage>
        <taxon>Eukaryota</taxon>
        <taxon>Metazoa</taxon>
        <taxon>Ecdysozoa</taxon>
        <taxon>Arthropoda</taxon>
        <taxon>Chelicerata</taxon>
        <taxon>Arachnida</taxon>
        <taxon>Araneae</taxon>
        <taxon>Araneomorphae</taxon>
        <taxon>Entelegynae</taxon>
        <taxon>Araneoidea</taxon>
        <taxon>Araneidae</taxon>
        <taxon>Caerostris</taxon>
    </lineage>
</organism>
<protein>
    <submittedName>
        <fullName evidence="2">Uncharacterized protein</fullName>
    </submittedName>
</protein>
<evidence type="ECO:0000256" key="1">
    <source>
        <dbReference type="SAM" id="MobiDB-lite"/>
    </source>
</evidence>
<dbReference type="Proteomes" id="UP001054945">
    <property type="component" value="Unassembled WGS sequence"/>
</dbReference>
<evidence type="ECO:0000313" key="2">
    <source>
        <dbReference type="EMBL" id="GIZ00604.1"/>
    </source>
</evidence>
<feature type="region of interest" description="Disordered" evidence="1">
    <location>
        <begin position="1"/>
        <end position="22"/>
    </location>
</feature>
<accession>A0AAV4Y1A3</accession>
<name>A0AAV4Y1A3_CAEEX</name>
<reference evidence="2 3" key="1">
    <citation type="submission" date="2021-06" db="EMBL/GenBank/DDBJ databases">
        <title>Caerostris extrusa draft genome.</title>
        <authorList>
            <person name="Kono N."/>
            <person name="Arakawa K."/>
        </authorList>
    </citation>
    <scope>NUCLEOTIDE SEQUENCE [LARGE SCALE GENOMIC DNA]</scope>
</reference>
<dbReference type="AlphaFoldDB" id="A0AAV4Y1A3"/>